<accession>A0ABP7PRI3</accession>
<protein>
    <submittedName>
        <fullName evidence="2">Uncharacterized protein</fullName>
    </submittedName>
</protein>
<keyword evidence="3" id="KW-1185">Reference proteome</keyword>
<feature type="transmembrane region" description="Helical" evidence="1">
    <location>
        <begin position="12"/>
        <end position="33"/>
    </location>
</feature>
<evidence type="ECO:0000256" key="1">
    <source>
        <dbReference type="SAM" id="Phobius"/>
    </source>
</evidence>
<reference evidence="3" key="1">
    <citation type="journal article" date="2019" name="Int. J. Syst. Evol. Microbiol.">
        <title>The Global Catalogue of Microorganisms (GCM) 10K type strain sequencing project: providing services to taxonomists for standard genome sequencing and annotation.</title>
        <authorList>
            <consortium name="The Broad Institute Genomics Platform"/>
            <consortium name="The Broad Institute Genome Sequencing Center for Infectious Disease"/>
            <person name="Wu L."/>
            <person name="Ma J."/>
        </authorList>
    </citation>
    <scope>NUCLEOTIDE SEQUENCE [LARGE SCALE GENOMIC DNA]</scope>
    <source>
        <strain evidence="3">JCM 17555</strain>
    </source>
</reference>
<evidence type="ECO:0000313" key="3">
    <source>
        <dbReference type="Proteomes" id="UP001501337"/>
    </source>
</evidence>
<name>A0ABP7PRI3_9GAMM</name>
<dbReference type="Proteomes" id="UP001501337">
    <property type="component" value="Unassembled WGS sequence"/>
</dbReference>
<comment type="caution">
    <text evidence="2">The sequence shown here is derived from an EMBL/GenBank/DDBJ whole genome shotgun (WGS) entry which is preliminary data.</text>
</comment>
<sequence>MGRTLKARKACGAIGIEYLVCLLMLVAVLFVPLGEDGLPQASGKTVGERLVDGIRANHNAWVYAMSMPDAR</sequence>
<keyword evidence="1" id="KW-0472">Membrane</keyword>
<organism evidence="2 3">
    <name type="scientific">Allohahella marinimesophila</name>
    <dbReference type="NCBI Taxonomy" id="1054972"/>
    <lineage>
        <taxon>Bacteria</taxon>
        <taxon>Pseudomonadati</taxon>
        <taxon>Pseudomonadota</taxon>
        <taxon>Gammaproteobacteria</taxon>
        <taxon>Oceanospirillales</taxon>
        <taxon>Hahellaceae</taxon>
        <taxon>Allohahella</taxon>
    </lineage>
</organism>
<keyword evidence="1" id="KW-0812">Transmembrane</keyword>
<gene>
    <name evidence="2" type="ORF">GCM10022278_28290</name>
</gene>
<evidence type="ECO:0000313" key="2">
    <source>
        <dbReference type="EMBL" id="GAA3968878.1"/>
    </source>
</evidence>
<proteinExistence type="predicted"/>
<keyword evidence="1" id="KW-1133">Transmembrane helix</keyword>
<dbReference type="RefSeq" id="WP_344807486.1">
    <property type="nucleotide sequence ID" value="NZ_BAABBO010000012.1"/>
</dbReference>
<dbReference type="EMBL" id="BAABBO010000012">
    <property type="protein sequence ID" value="GAA3968878.1"/>
    <property type="molecule type" value="Genomic_DNA"/>
</dbReference>